<dbReference type="RefSeq" id="WP_020852468.1">
    <property type="nucleotide sequence ID" value="NZ_CP006696.1"/>
</dbReference>
<protein>
    <recommendedName>
        <fullName evidence="9">N-acetylmuramoyl-L-alanine amidase AmiC</fullName>
        <ecNumber evidence="4">3.5.1.28</ecNumber>
    </recommendedName>
</protein>
<dbReference type="KEGG" id="xfs:D934_13335"/>
<dbReference type="AlphaFoldDB" id="A0A060HD31"/>
<evidence type="ECO:0000259" key="10">
    <source>
        <dbReference type="SMART" id="SM00646"/>
    </source>
</evidence>
<evidence type="ECO:0000256" key="8">
    <source>
        <dbReference type="ARBA" id="ARBA00023316"/>
    </source>
</evidence>
<dbReference type="CDD" id="cd02696">
    <property type="entry name" value="MurNAc-LAA"/>
    <property type="match status" value="1"/>
</dbReference>
<evidence type="ECO:0000256" key="4">
    <source>
        <dbReference type="ARBA" id="ARBA00011901"/>
    </source>
</evidence>
<comment type="similarity">
    <text evidence="3">Belongs to the N-acetylmuramoyl-L-alanine amidase 3 family.</text>
</comment>
<comment type="subcellular location">
    <subcellularLocation>
        <location evidence="2">Periplasm</location>
    </subcellularLocation>
</comment>
<dbReference type="Proteomes" id="UP000027215">
    <property type="component" value="Chromosome"/>
</dbReference>
<dbReference type="Gene3D" id="3.40.630.40">
    <property type="entry name" value="Zn-dependent exopeptidases"/>
    <property type="match status" value="1"/>
</dbReference>
<gene>
    <name evidence="11" type="ORF">D934_13335</name>
</gene>
<reference evidence="11 12" key="1">
    <citation type="submission" date="2013-08" db="EMBL/GenBank/DDBJ databases">
        <authorList>
            <person name="Stouthamer R."/>
            <person name="Nunney L."/>
        </authorList>
    </citation>
    <scope>NUCLEOTIDE SEQUENCE [LARGE SCALE GENOMIC DNA]</scope>
    <source>
        <strain evidence="12">ann-1</strain>
    </source>
</reference>
<keyword evidence="8" id="KW-0961">Cell wall biogenesis/degradation</keyword>
<accession>A0A060HD31</accession>
<dbReference type="GO" id="GO:0008745">
    <property type="term" value="F:N-acetylmuramoyl-L-alanine amidase activity"/>
    <property type="evidence" value="ECO:0007669"/>
    <property type="project" value="UniProtKB-EC"/>
</dbReference>
<dbReference type="PANTHER" id="PTHR30404:SF0">
    <property type="entry name" value="N-ACETYLMURAMOYL-L-ALANINE AMIDASE AMIC"/>
    <property type="match status" value="1"/>
</dbReference>
<evidence type="ECO:0000256" key="3">
    <source>
        <dbReference type="ARBA" id="ARBA00010860"/>
    </source>
</evidence>
<dbReference type="HOGENOM" id="CLU_014322_2_2_6"/>
<dbReference type="InterPro" id="IPR050695">
    <property type="entry name" value="N-acetylmuramoyl_amidase_3"/>
</dbReference>
<dbReference type="SMART" id="SM00646">
    <property type="entry name" value="Ami_3"/>
    <property type="match status" value="1"/>
</dbReference>
<dbReference type="InterPro" id="IPR002508">
    <property type="entry name" value="MurNAc-LAA_cat"/>
</dbReference>
<evidence type="ECO:0000256" key="2">
    <source>
        <dbReference type="ARBA" id="ARBA00004418"/>
    </source>
</evidence>
<evidence type="ECO:0000256" key="5">
    <source>
        <dbReference type="ARBA" id="ARBA00022729"/>
    </source>
</evidence>
<evidence type="ECO:0000256" key="7">
    <source>
        <dbReference type="ARBA" id="ARBA00022801"/>
    </source>
</evidence>
<keyword evidence="6" id="KW-0574">Periplasm</keyword>
<dbReference type="EMBL" id="CP006696">
    <property type="protein sequence ID" value="AIC10832.1"/>
    <property type="molecule type" value="Genomic_DNA"/>
</dbReference>
<dbReference type="PANTHER" id="PTHR30404">
    <property type="entry name" value="N-ACETYLMURAMOYL-L-ALANINE AMIDASE"/>
    <property type="match status" value="1"/>
</dbReference>
<dbReference type="GO" id="GO:0009253">
    <property type="term" value="P:peptidoglycan catabolic process"/>
    <property type="evidence" value="ECO:0007669"/>
    <property type="project" value="InterPro"/>
</dbReference>
<feature type="domain" description="MurNAc-LAA" evidence="10">
    <location>
        <begin position="352"/>
        <end position="507"/>
    </location>
</feature>
<sequence length="540" mass="56035">MLESFPMIPVSLRLRYVALLLVASLAVLVPRLHAGEVNAIQLTSSANGTRAEIRLSGRGAFKTISLSAPERLVVDFPASNAIESLKLPTGRGVVRSVRTGQPVSGTFRVVFDLANPVVPLKPQMQVIGNVSTLVIEWPGGVSHTSTAAVVPSGSRLGAEPDPVPTVIDSHAEAARATAMLTGKGQHTSAMPVALGLGELTTHGVSPADILNGASVDDARSRPTSAAVAAPASAFASSAAKGAVNLLAGGAVSPVADVKATPAEDTALVTTAPVVPGNLSRMQMAPGMRSLVVAIDPGHGGQDSGAIGPTGKLEKNVTLAIGRELARQINATPGMKAYMTRDSDVFIPLPMRAQRARAAKADIFISIHADAADNRAATGSSVYVLSTRGASSQRARWLADKENAADLVGGVRLQKAEPTLANVLLDLAQSGYMKASEDAADHVLGSLKRVANNHKSEVEHANFAVLRTSDMPAMLVETAFISNAYEERRLVDPVFQRQLAAAVLEGVITFFTNQPPPGTLFALRAQAEPATTGGSVSTSTH</sequence>
<organism evidence="11 12">
    <name type="scientific">Xylella fastidiosa subsp. sandyi Ann-1</name>
    <dbReference type="NCBI Taxonomy" id="155920"/>
    <lineage>
        <taxon>Bacteria</taxon>
        <taxon>Pseudomonadati</taxon>
        <taxon>Pseudomonadota</taxon>
        <taxon>Gammaproteobacteria</taxon>
        <taxon>Lysobacterales</taxon>
        <taxon>Lysobacteraceae</taxon>
        <taxon>Xylella</taxon>
    </lineage>
</organism>
<dbReference type="Pfam" id="PF01520">
    <property type="entry name" value="Amidase_3"/>
    <property type="match status" value="1"/>
</dbReference>
<evidence type="ECO:0000256" key="1">
    <source>
        <dbReference type="ARBA" id="ARBA00001561"/>
    </source>
</evidence>
<comment type="catalytic activity">
    <reaction evidence="1">
        <text>Hydrolyzes the link between N-acetylmuramoyl residues and L-amino acid residues in certain cell-wall glycopeptides.</text>
        <dbReference type="EC" id="3.5.1.28"/>
    </reaction>
</comment>
<keyword evidence="7" id="KW-0378">Hydrolase</keyword>
<dbReference type="FunFam" id="3.40.630.40:FF:000001">
    <property type="entry name" value="N-acetylmuramoyl-L-alanine amidase"/>
    <property type="match status" value="1"/>
</dbReference>
<proteinExistence type="inferred from homology"/>
<evidence type="ECO:0000256" key="6">
    <source>
        <dbReference type="ARBA" id="ARBA00022764"/>
    </source>
</evidence>
<evidence type="ECO:0000313" key="11">
    <source>
        <dbReference type="EMBL" id="AIC10832.1"/>
    </source>
</evidence>
<keyword evidence="5" id="KW-0732">Signal</keyword>
<dbReference type="SUPFAM" id="SSF53187">
    <property type="entry name" value="Zn-dependent exopeptidases"/>
    <property type="match status" value="1"/>
</dbReference>
<dbReference type="PATRIC" id="fig|155920.8.peg.3158"/>
<dbReference type="Gene3D" id="2.60.40.3500">
    <property type="match status" value="1"/>
</dbReference>
<dbReference type="Pfam" id="PF11741">
    <property type="entry name" value="AMIN"/>
    <property type="match status" value="1"/>
</dbReference>
<evidence type="ECO:0000256" key="9">
    <source>
        <dbReference type="ARBA" id="ARBA00074581"/>
    </source>
</evidence>
<evidence type="ECO:0000313" key="12">
    <source>
        <dbReference type="Proteomes" id="UP000027215"/>
    </source>
</evidence>
<dbReference type="EC" id="3.5.1.28" evidence="4"/>
<dbReference type="InterPro" id="IPR021731">
    <property type="entry name" value="AMIN_dom"/>
</dbReference>
<dbReference type="GO" id="GO:0030288">
    <property type="term" value="C:outer membrane-bounded periplasmic space"/>
    <property type="evidence" value="ECO:0007669"/>
    <property type="project" value="TreeGrafter"/>
</dbReference>
<dbReference type="GO" id="GO:0071555">
    <property type="term" value="P:cell wall organization"/>
    <property type="evidence" value="ECO:0007669"/>
    <property type="project" value="UniProtKB-KW"/>
</dbReference>
<name>A0A060HD31_XYLFS</name>